<evidence type="ECO:0000256" key="10">
    <source>
        <dbReference type="ARBA" id="ARBA00023033"/>
    </source>
</evidence>
<dbReference type="InterPro" id="IPR001128">
    <property type="entry name" value="Cyt_P450"/>
</dbReference>
<dbReference type="Pfam" id="PF00067">
    <property type="entry name" value="p450"/>
    <property type="match status" value="1"/>
</dbReference>
<dbReference type="GO" id="GO:0005789">
    <property type="term" value="C:endoplasmic reticulum membrane"/>
    <property type="evidence" value="ECO:0007669"/>
    <property type="project" value="UniProtKB-SubCell"/>
</dbReference>
<evidence type="ECO:0000256" key="11">
    <source>
        <dbReference type="ARBA" id="ARBA00023136"/>
    </source>
</evidence>
<keyword evidence="7" id="KW-0492">Microsome</keyword>
<keyword evidence="6" id="KW-0256">Endoplasmic reticulum</keyword>
<proteinExistence type="inferred from homology"/>
<dbReference type="PANTHER" id="PTHR24300">
    <property type="entry name" value="CYTOCHROME P450 508A4-RELATED"/>
    <property type="match status" value="1"/>
</dbReference>
<sequence length="177" mass="20278">MMSLETIEGQPNLTLWVVATSPQVEEGGFPTEKENFSCNNSFDYTDQNFLSIMKIFDENIRILSSPWMQMWPRFFLPEESCTFFFSKTSKSIYAPSCELCNTFPDLLDYFPGSHNKLLKNVAYVKSYTLAKAKKHQASLDINNPQDCIDCSLIKIERGCFSGQASNADKHFKYPLYA</sequence>
<dbReference type="Proteomes" id="UP000551758">
    <property type="component" value="Unassembled WGS sequence"/>
</dbReference>
<reference evidence="12 13" key="1">
    <citation type="journal article" date="2020" name="Mol. Biol. Evol.">
        <title>Interspecific Gene Flow and the Evolution of Specialization in Black and White Rhinoceros.</title>
        <authorList>
            <person name="Moodley Y."/>
            <person name="Westbury M.V."/>
            <person name="Russo I.M."/>
            <person name="Gopalakrishnan S."/>
            <person name="Rakotoarivelo A."/>
            <person name="Olsen R.A."/>
            <person name="Prost S."/>
            <person name="Tunstall T."/>
            <person name="Ryder O.A."/>
            <person name="Dalen L."/>
            <person name="Bruford M.W."/>
        </authorList>
    </citation>
    <scope>NUCLEOTIDE SEQUENCE [LARGE SCALE GENOMIC DNA]</scope>
    <source>
        <strain evidence="12">SBR-YM</strain>
        <tissue evidence="12">Skin</tissue>
    </source>
</reference>
<comment type="subcellular location">
    <subcellularLocation>
        <location evidence="2">Endoplasmic reticulum membrane</location>
    </subcellularLocation>
    <subcellularLocation>
        <location evidence="1">Microsome membrane</location>
    </subcellularLocation>
</comment>
<comment type="similarity">
    <text evidence="3">Belongs to the cytochrome P450 family.</text>
</comment>
<keyword evidence="8" id="KW-0560">Oxidoreductase</keyword>
<evidence type="ECO:0000256" key="1">
    <source>
        <dbReference type="ARBA" id="ARBA00004524"/>
    </source>
</evidence>
<keyword evidence="9" id="KW-0408">Iron</keyword>
<evidence type="ECO:0000256" key="5">
    <source>
        <dbReference type="ARBA" id="ARBA00022723"/>
    </source>
</evidence>
<dbReference type="GO" id="GO:0005506">
    <property type="term" value="F:iron ion binding"/>
    <property type="evidence" value="ECO:0007669"/>
    <property type="project" value="InterPro"/>
</dbReference>
<name>A0A7J7E5Z8_DICBM</name>
<evidence type="ECO:0000256" key="2">
    <source>
        <dbReference type="ARBA" id="ARBA00004586"/>
    </source>
</evidence>
<evidence type="ECO:0000256" key="6">
    <source>
        <dbReference type="ARBA" id="ARBA00022824"/>
    </source>
</evidence>
<dbReference type="AlphaFoldDB" id="A0A7J7E5Z8"/>
<evidence type="ECO:0000256" key="3">
    <source>
        <dbReference type="ARBA" id="ARBA00010617"/>
    </source>
</evidence>
<evidence type="ECO:0000313" key="12">
    <source>
        <dbReference type="EMBL" id="KAF5911232.1"/>
    </source>
</evidence>
<dbReference type="InterPro" id="IPR050182">
    <property type="entry name" value="Cytochrome_P450_fam2"/>
</dbReference>
<protein>
    <recommendedName>
        <fullName evidence="4">unspecific monooxygenase</fullName>
        <ecNumber evidence="4">1.14.14.1</ecNumber>
    </recommendedName>
</protein>
<keyword evidence="10" id="KW-0503">Monooxygenase</keyword>
<keyword evidence="11" id="KW-0472">Membrane</keyword>
<dbReference type="EMBL" id="JACDTQ010004021">
    <property type="protein sequence ID" value="KAF5911232.1"/>
    <property type="molecule type" value="Genomic_DNA"/>
</dbReference>
<dbReference type="GO" id="GO:0006082">
    <property type="term" value="P:organic acid metabolic process"/>
    <property type="evidence" value="ECO:0007669"/>
    <property type="project" value="TreeGrafter"/>
</dbReference>
<dbReference type="InterPro" id="IPR036396">
    <property type="entry name" value="Cyt_P450_sf"/>
</dbReference>
<dbReference type="GO" id="GO:0006805">
    <property type="term" value="P:xenobiotic metabolic process"/>
    <property type="evidence" value="ECO:0007669"/>
    <property type="project" value="TreeGrafter"/>
</dbReference>
<dbReference type="GO" id="GO:0016712">
    <property type="term" value="F:oxidoreductase activity, acting on paired donors, with incorporation or reduction of molecular oxygen, reduced flavin or flavoprotein as one donor, and incorporation of one atom of oxygen"/>
    <property type="evidence" value="ECO:0007669"/>
    <property type="project" value="UniProtKB-EC"/>
</dbReference>
<organism evidence="12 13">
    <name type="scientific">Diceros bicornis minor</name>
    <name type="common">South-central black rhinoceros</name>
    <dbReference type="NCBI Taxonomy" id="77932"/>
    <lineage>
        <taxon>Eukaryota</taxon>
        <taxon>Metazoa</taxon>
        <taxon>Chordata</taxon>
        <taxon>Craniata</taxon>
        <taxon>Vertebrata</taxon>
        <taxon>Euteleostomi</taxon>
        <taxon>Mammalia</taxon>
        <taxon>Eutheria</taxon>
        <taxon>Laurasiatheria</taxon>
        <taxon>Perissodactyla</taxon>
        <taxon>Rhinocerotidae</taxon>
        <taxon>Diceros</taxon>
    </lineage>
</organism>
<evidence type="ECO:0000256" key="9">
    <source>
        <dbReference type="ARBA" id="ARBA00023004"/>
    </source>
</evidence>
<accession>A0A7J7E5Z8</accession>
<evidence type="ECO:0000256" key="7">
    <source>
        <dbReference type="ARBA" id="ARBA00022848"/>
    </source>
</evidence>
<dbReference type="PANTHER" id="PTHR24300:SF400">
    <property type="entry name" value="CYTOCHROME P450 2C9"/>
    <property type="match status" value="1"/>
</dbReference>
<gene>
    <name evidence="12" type="ORF">HPG69_019600</name>
</gene>
<evidence type="ECO:0000256" key="4">
    <source>
        <dbReference type="ARBA" id="ARBA00012109"/>
    </source>
</evidence>
<dbReference type="EC" id="1.14.14.1" evidence="4"/>
<dbReference type="GO" id="GO:0020037">
    <property type="term" value="F:heme binding"/>
    <property type="evidence" value="ECO:0007669"/>
    <property type="project" value="InterPro"/>
</dbReference>
<evidence type="ECO:0000256" key="8">
    <source>
        <dbReference type="ARBA" id="ARBA00023002"/>
    </source>
</evidence>
<comment type="caution">
    <text evidence="12">The sequence shown here is derived from an EMBL/GenBank/DDBJ whole genome shotgun (WGS) entry which is preliminary data.</text>
</comment>
<dbReference type="Gene3D" id="1.10.630.10">
    <property type="entry name" value="Cytochrome P450"/>
    <property type="match status" value="1"/>
</dbReference>
<keyword evidence="5" id="KW-0479">Metal-binding</keyword>
<evidence type="ECO:0000313" key="13">
    <source>
        <dbReference type="Proteomes" id="UP000551758"/>
    </source>
</evidence>
<keyword evidence="13" id="KW-1185">Reference proteome</keyword>